<dbReference type="SUPFAM" id="SSF53448">
    <property type="entry name" value="Nucleotide-diphospho-sugar transferases"/>
    <property type="match status" value="1"/>
</dbReference>
<sequence length="729" mass="84472">MTQVLSSFTGFFSFRGLKAVVLMLVVSVLVLVIYLSFFTVRMEHKTLRDTVLRRRQQMQSSLEEELSFEEKTIEHKQQPWKPEYLGQVNLHAWEDWCGISVNQLRKNVLFPVFPHTRTTINRLATYPRWNNYGLRIFGYIHPASSGQYIFAISSDKNSEFWLSLNEEPQNIRLVAYVGRSGTEWSNPGEYGKFASQKSLPVMLLKENRYFFEVLYKHSEGGLDHLEVAWRLNQRNSTFAVITSEYLSLYVNESLLLVEETDHIPQTIASHEMKAELIPKQPFPVVDMVREDPRDSIYNIPLLNHSTLKNVFTECDYKPLNIFGGDKIQRFHGIYYVHYSAVYPNDYTRQTHTDSDEMCFYNKDSQFSSGGGSLQYLKIEDPPTGEGGEKVEKPDPYWERPVNVNPIDFHSKQTTVVTKVCKRAGNVIMDEEEVMDVVEAFMNKLQTAESTSDLVLKRVLNVERRVDGEAGTRYLLELELEDEEGDTRLMSQHFFVNPQKEENLESQGLMSLCHIKDFSWDPTVRVNVILTVKNQGRWIIQFIRQMEKIYKATGDENFNVIIIDYSSSDVNIQKALKKAKLSSYQYKRLEGTFLKTTAIQTAIDLINDENSILFMCDLHLNFPTNIIDSVRKHTIQGKMIFAPAVMRLDCGASLLAPTGFWEIDGYGLIGIYKSDMDRIGGMNTKDFKDKWGGEDWELLDRILEGKLEVERLNLRNFVHYFHTKRGMWNN</sequence>
<evidence type="ECO:0000259" key="10">
    <source>
        <dbReference type="PROSITE" id="PS51820"/>
    </source>
</evidence>
<evidence type="ECO:0000313" key="11">
    <source>
        <dbReference type="EMBL" id="KAG9280438.1"/>
    </source>
</evidence>
<keyword evidence="5 9" id="KW-0735">Signal-anchor</keyword>
<evidence type="ECO:0000313" key="12">
    <source>
        <dbReference type="Proteomes" id="UP000752171"/>
    </source>
</evidence>
<evidence type="ECO:0000256" key="7">
    <source>
        <dbReference type="ARBA" id="ARBA00023034"/>
    </source>
</evidence>
<dbReference type="Proteomes" id="UP000752171">
    <property type="component" value="Unassembled WGS sequence"/>
</dbReference>
<evidence type="ECO:0000256" key="2">
    <source>
        <dbReference type="ARBA" id="ARBA00009239"/>
    </source>
</evidence>
<comment type="catalytic activity">
    <reaction evidence="9">
        <text>an N-acetyl-beta-D-glucosaminyl derivative + UDP-N-acetyl-alpha-D-galactosamine = an N-acetyl-beta-D-galactosaminyl-(1-&gt;4)-N-acetyl-beta-D-glucosaminyl derivative + UDP + H(+)</text>
        <dbReference type="Rhea" id="RHEA:20493"/>
        <dbReference type="ChEBI" id="CHEBI:15378"/>
        <dbReference type="ChEBI" id="CHEBI:58223"/>
        <dbReference type="ChEBI" id="CHEBI:61631"/>
        <dbReference type="ChEBI" id="CHEBI:67138"/>
        <dbReference type="ChEBI" id="CHEBI:138027"/>
        <dbReference type="EC" id="2.4.1.244"/>
    </reaction>
</comment>
<gene>
    <name evidence="11" type="primary">B4GALNT3</name>
    <name evidence="11" type="ORF">AMEX_G3146</name>
</gene>
<accession>A0A8T2M7A4</accession>
<reference evidence="11 12" key="1">
    <citation type="submission" date="2021-07" db="EMBL/GenBank/DDBJ databases">
        <authorList>
            <person name="Imarazene B."/>
            <person name="Zahm M."/>
            <person name="Klopp C."/>
            <person name="Cabau C."/>
            <person name="Beille S."/>
            <person name="Jouanno E."/>
            <person name="Castinel A."/>
            <person name="Lluch J."/>
            <person name="Gil L."/>
            <person name="Kuchtly C."/>
            <person name="Lopez Roques C."/>
            <person name="Donnadieu C."/>
            <person name="Parrinello H."/>
            <person name="Journot L."/>
            <person name="Du K."/>
            <person name="Schartl M."/>
            <person name="Retaux S."/>
            <person name="Guiguen Y."/>
        </authorList>
    </citation>
    <scope>NUCLEOTIDE SEQUENCE [LARGE SCALE GENOMIC DNA]</scope>
    <source>
        <strain evidence="11">Pach_M1</strain>
        <tissue evidence="11">Testis</tissue>
    </source>
</reference>
<feature type="transmembrane region" description="Helical" evidence="9">
    <location>
        <begin position="20"/>
        <end position="40"/>
    </location>
</feature>
<dbReference type="InterPro" id="IPR011658">
    <property type="entry name" value="PA14_dom"/>
</dbReference>
<keyword evidence="8 9" id="KW-0472">Membrane</keyword>
<evidence type="ECO:0000256" key="8">
    <source>
        <dbReference type="ARBA" id="ARBA00023136"/>
    </source>
</evidence>
<dbReference type="GO" id="GO:0032580">
    <property type="term" value="C:Golgi cisterna membrane"/>
    <property type="evidence" value="ECO:0007669"/>
    <property type="project" value="UniProtKB-SubCell"/>
</dbReference>
<comment type="caution">
    <text evidence="11">The sequence shown here is derived from an EMBL/GenBank/DDBJ whole genome shotgun (WGS) entry which is preliminary data.</text>
</comment>
<dbReference type="Gene3D" id="3.90.550.10">
    <property type="entry name" value="Spore Coat Polysaccharide Biosynthesis Protein SpsA, Chain A"/>
    <property type="match status" value="1"/>
</dbReference>
<comment type="similarity">
    <text evidence="2 9">Belongs to the chondroitin N-acetylgalactosaminyltransferase family.</text>
</comment>
<keyword evidence="3 9" id="KW-0808">Transferase</keyword>
<feature type="domain" description="PA14" evidence="10">
    <location>
        <begin position="75"/>
        <end position="245"/>
    </location>
</feature>
<dbReference type="EMBL" id="JAICCE010000002">
    <property type="protein sequence ID" value="KAG9280438.1"/>
    <property type="molecule type" value="Genomic_DNA"/>
</dbReference>
<dbReference type="PANTHER" id="PTHR12369">
    <property type="entry name" value="CHONDROITIN SYNTHASE"/>
    <property type="match status" value="1"/>
</dbReference>
<dbReference type="InterPro" id="IPR037524">
    <property type="entry name" value="PA14/GLEYA"/>
</dbReference>
<organism evidence="11 12">
    <name type="scientific">Astyanax mexicanus</name>
    <name type="common">Blind cave fish</name>
    <name type="synonym">Astyanax fasciatus mexicanus</name>
    <dbReference type="NCBI Taxonomy" id="7994"/>
    <lineage>
        <taxon>Eukaryota</taxon>
        <taxon>Metazoa</taxon>
        <taxon>Chordata</taxon>
        <taxon>Craniata</taxon>
        <taxon>Vertebrata</taxon>
        <taxon>Euteleostomi</taxon>
        <taxon>Actinopterygii</taxon>
        <taxon>Neopterygii</taxon>
        <taxon>Teleostei</taxon>
        <taxon>Ostariophysi</taxon>
        <taxon>Characiformes</taxon>
        <taxon>Characoidei</taxon>
        <taxon>Acestrorhamphidae</taxon>
        <taxon>Acestrorhamphinae</taxon>
        <taxon>Astyanax</taxon>
    </lineage>
</organism>
<keyword evidence="6 9" id="KW-1133">Transmembrane helix</keyword>
<evidence type="ECO:0000256" key="5">
    <source>
        <dbReference type="ARBA" id="ARBA00022968"/>
    </source>
</evidence>
<evidence type="ECO:0000256" key="1">
    <source>
        <dbReference type="ARBA" id="ARBA00004447"/>
    </source>
</evidence>
<dbReference type="InterPro" id="IPR008428">
    <property type="entry name" value="Chond_GalNAc"/>
</dbReference>
<dbReference type="AlphaFoldDB" id="A0A8T2M7A4"/>
<evidence type="ECO:0000256" key="6">
    <source>
        <dbReference type="ARBA" id="ARBA00022989"/>
    </source>
</evidence>
<evidence type="ECO:0000256" key="3">
    <source>
        <dbReference type="ARBA" id="ARBA00022679"/>
    </source>
</evidence>
<comment type="subcellular location">
    <subcellularLocation>
        <location evidence="1 9">Golgi apparatus</location>
        <location evidence="1 9">Golgi stack membrane</location>
        <topology evidence="1 9">Single-pass type II membrane protein</topology>
    </subcellularLocation>
</comment>
<dbReference type="InterPro" id="IPR051227">
    <property type="entry name" value="CS_glycosyltransferase"/>
</dbReference>
<keyword evidence="7 9" id="KW-0333">Golgi apparatus</keyword>
<name>A0A8T2M7A4_ASTMX</name>
<dbReference type="PROSITE" id="PS51820">
    <property type="entry name" value="PA14"/>
    <property type="match status" value="1"/>
</dbReference>
<keyword evidence="4 9" id="KW-0812">Transmembrane</keyword>
<evidence type="ECO:0000256" key="4">
    <source>
        <dbReference type="ARBA" id="ARBA00022692"/>
    </source>
</evidence>
<dbReference type="InterPro" id="IPR029044">
    <property type="entry name" value="Nucleotide-diphossugar_trans"/>
</dbReference>
<dbReference type="PANTHER" id="PTHR12369:SF15">
    <property type="entry name" value="BETA-1,4-N-ACETYLGALACTOSAMINYLTRANSFERASE 3"/>
    <property type="match status" value="1"/>
</dbReference>
<dbReference type="EC" id="2.4.1.244" evidence="9"/>
<dbReference type="Pfam" id="PF05679">
    <property type="entry name" value="CHGN"/>
    <property type="match status" value="1"/>
</dbReference>
<proteinExistence type="inferred from homology"/>
<dbReference type="SMART" id="SM00758">
    <property type="entry name" value="PA14"/>
    <property type="match status" value="1"/>
</dbReference>
<comment type="function">
    <text evidence="9">Transfers N-acetylgalactosamine (GalNAc) from UDP-GalNAc to N-acetylglucosamine-beta-benzyl with a beta-1,4-linkage to form N,N'-diacetyllactosediamine, GalNAc-beta-1,4-GlcNAc structures in N-linked glycans and probably O-linked glycans.</text>
</comment>
<dbReference type="GO" id="GO:0033842">
    <property type="term" value="F:N-acetyl-beta-glucosaminyl-derivative 4-beta-N-acetylgalactosaminyltransferase activity"/>
    <property type="evidence" value="ECO:0007669"/>
    <property type="project" value="UniProtKB-EC"/>
</dbReference>
<dbReference type="OrthoDB" id="5971499at2759"/>
<protein>
    <recommendedName>
        <fullName evidence="9">Beta-1,4-N-acetylgalactosaminyltransferase</fullName>
        <ecNumber evidence="9">2.4.1.244</ecNumber>
    </recommendedName>
</protein>
<evidence type="ECO:0000256" key="9">
    <source>
        <dbReference type="RuleBase" id="RU364016"/>
    </source>
</evidence>